<organism evidence="7 8">
    <name type="scientific">Metabacillus sediminis</name>
    <dbReference type="NCBI Taxonomy" id="3117746"/>
    <lineage>
        <taxon>Bacteria</taxon>
        <taxon>Bacillati</taxon>
        <taxon>Bacillota</taxon>
        <taxon>Bacilli</taxon>
        <taxon>Bacillales</taxon>
        <taxon>Bacillaceae</taxon>
        <taxon>Metabacillus</taxon>
    </lineage>
</organism>
<dbReference type="SUPFAM" id="SSF52788">
    <property type="entry name" value="Phosphotyrosine protein phosphatases I"/>
    <property type="match status" value="1"/>
</dbReference>
<dbReference type="InterPro" id="IPR017867">
    <property type="entry name" value="Tyr_phospatase_low_mol_wt"/>
</dbReference>
<dbReference type="SMART" id="SM00226">
    <property type="entry name" value="LMWPc"/>
    <property type="match status" value="1"/>
</dbReference>
<dbReference type="PANTHER" id="PTHR11717">
    <property type="entry name" value="LOW MOLECULAR WEIGHT PROTEIN TYROSINE PHOSPHATASE"/>
    <property type="match status" value="1"/>
</dbReference>
<protein>
    <recommendedName>
        <fullName evidence="2">protein-tyrosine-phosphatase</fullName>
        <ecNumber evidence="2">3.1.3.48</ecNumber>
    </recommendedName>
</protein>
<dbReference type="Pfam" id="PF01451">
    <property type="entry name" value="LMWPc"/>
    <property type="match status" value="1"/>
</dbReference>
<dbReference type="EC" id="3.1.3.48" evidence="2"/>
<dbReference type="InterPro" id="IPR050438">
    <property type="entry name" value="LMW_PTPase"/>
</dbReference>
<evidence type="ECO:0000313" key="7">
    <source>
        <dbReference type="EMBL" id="WXB97539.1"/>
    </source>
</evidence>
<evidence type="ECO:0000256" key="1">
    <source>
        <dbReference type="ARBA" id="ARBA00011063"/>
    </source>
</evidence>
<dbReference type="Proteomes" id="UP001377337">
    <property type="component" value="Chromosome"/>
</dbReference>
<gene>
    <name evidence="7" type="ORF">WCV65_03265</name>
</gene>
<evidence type="ECO:0000256" key="5">
    <source>
        <dbReference type="ARBA" id="ARBA00051722"/>
    </source>
</evidence>
<comment type="similarity">
    <text evidence="1">Belongs to the low molecular weight phosphotyrosine protein phosphatase family.</text>
</comment>
<keyword evidence="4" id="KW-0904">Protein phosphatase</keyword>
<dbReference type="EMBL" id="CP147407">
    <property type="protein sequence ID" value="WXB97539.1"/>
    <property type="molecule type" value="Genomic_DNA"/>
</dbReference>
<dbReference type="Gene3D" id="3.40.50.2300">
    <property type="match status" value="1"/>
</dbReference>
<dbReference type="CDD" id="cd16343">
    <property type="entry name" value="LMWPTP"/>
    <property type="match status" value="1"/>
</dbReference>
<comment type="catalytic activity">
    <reaction evidence="5">
        <text>O-phospho-L-tyrosyl-[protein] + H2O = L-tyrosyl-[protein] + phosphate</text>
        <dbReference type="Rhea" id="RHEA:10684"/>
        <dbReference type="Rhea" id="RHEA-COMP:10136"/>
        <dbReference type="Rhea" id="RHEA-COMP:20101"/>
        <dbReference type="ChEBI" id="CHEBI:15377"/>
        <dbReference type="ChEBI" id="CHEBI:43474"/>
        <dbReference type="ChEBI" id="CHEBI:46858"/>
        <dbReference type="ChEBI" id="CHEBI:61978"/>
        <dbReference type="EC" id="3.1.3.48"/>
    </reaction>
</comment>
<sequence length="157" mass="17454">MIHVLFVCLGNICRSPMAEAVFRGLVKEEGLESRISVDSAGTGDWHIGKAPHEGTQDILTRNAISFEGMAARQVVKEDLSNFDYIVCMDAENLGNVRRMAGYDQTGHIGRLLDYVEDAEVLDVPDPYFTGNFEEVYGLVRKGCRGLLEEIKVNEKLS</sequence>
<evidence type="ECO:0000256" key="2">
    <source>
        <dbReference type="ARBA" id="ARBA00013064"/>
    </source>
</evidence>
<dbReference type="PRINTS" id="PR00719">
    <property type="entry name" value="LMWPTPASE"/>
</dbReference>
<dbReference type="InterPro" id="IPR023485">
    <property type="entry name" value="Ptyr_pPase"/>
</dbReference>
<dbReference type="RefSeq" id="WP_035407234.1">
    <property type="nucleotide sequence ID" value="NZ_CP147407.1"/>
</dbReference>
<evidence type="ECO:0000313" key="8">
    <source>
        <dbReference type="Proteomes" id="UP001377337"/>
    </source>
</evidence>
<dbReference type="InterPro" id="IPR036196">
    <property type="entry name" value="Ptyr_pPase_sf"/>
</dbReference>
<proteinExistence type="inferred from homology"/>
<keyword evidence="3 7" id="KW-0378">Hydrolase</keyword>
<dbReference type="GO" id="GO:0004725">
    <property type="term" value="F:protein tyrosine phosphatase activity"/>
    <property type="evidence" value="ECO:0007669"/>
    <property type="project" value="UniProtKB-EC"/>
</dbReference>
<accession>A0ABZ2NID1</accession>
<name>A0ABZ2NID1_9BACI</name>
<reference evidence="7 8" key="1">
    <citation type="submission" date="2024-02" db="EMBL/GenBank/DDBJ databases">
        <title>Seven novel Bacillus-like species.</title>
        <authorList>
            <person name="Liu G."/>
        </authorList>
    </citation>
    <scope>NUCLEOTIDE SEQUENCE [LARGE SCALE GENOMIC DNA]</scope>
    <source>
        <strain evidence="7 8">FJAT-52054</strain>
    </source>
</reference>
<evidence type="ECO:0000259" key="6">
    <source>
        <dbReference type="SMART" id="SM00226"/>
    </source>
</evidence>
<evidence type="ECO:0000256" key="3">
    <source>
        <dbReference type="ARBA" id="ARBA00022801"/>
    </source>
</evidence>
<keyword evidence="8" id="KW-1185">Reference proteome</keyword>
<evidence type="ECO:0000256" key="4">
    <source>
        <dbReference type="ARBA" id="ARBA00022912"/>
    </source>
</evidence>
<dbReference type="PANTHER" id="PTHR11717:SF7">
    <property type="entry name" value="LOW MOLECULAR WEIGHT PHOSPHOTYROSINE PROTEIN PHOSPHATASE"/>
    <property type="match status" value="1"/>
</dbReference>
<feature type="domain" description="Phosphotyrosine protein phosphatase I" evidence="6">
    <location>
        <begin position="2"/>
        <end position="149"/>
    </location>
</feature>